<comment type="caution">
    <text evidence="1">The sequence shown here is derived from an EMBL/GenBank/DDBJ whole genome shotgun (WGS) entry which is preliminary data.</text>
</comment>
<gene>
    <name evidence="1" type="ORF">GOODEAATRI_010648</name>
</gene>
<sequence length="69" mass="7768">MVKPSYSTFVLRHWPLASILVVPEGKHQLVLVGWVYLHRPEAIRHVHCGEKASISHLSQLLVQVNHGPA</sequence>
<evidence type="ECO:0000313" key="2">
    <source>
        <dbReference type="Proteomes" id="UP001476798"/>
    </source>
</evidence>
<proteinExistence type="predicted"/>
<evidence type="ECO:0000313" key="1">
    <source>
        <dbReference type="EMBL" id="MEQ2178116.1"/>
    </source>
</evidence>
<reference evidence="1 2" key="1">
    <citation type="submission" date="2021-06" db="EMBL/GenBank/DDBJ databases">
        <authorList>
            <person name="Palmer J.M."/>
        </authorList>
    </citation>
    <scope>NUCLEOTIDE SEQUENCE [LARGE SCALE GENOMIC DNA]</scope>
    <source>
        <strain evidence="1 2">GA_2019</strain>
        <tissue evidence="1">Muscle</tissue>
    </source>
</reference>
<organism evidence="1 2">
    <name type="scientific">Goodea atripinnis</name>
    <dbReference type="NCBI Taxonomy" id="208336"/>
    <lineage>
        <taxon>Eukaryota</taxon>
        <taxon>Metazoa</taxon>
        <taxon>Chordata</taxon>
        <taxon>Craniata</taxon>
        <taxon>Vertebrata</taxon>
        <taxon>Euteleostomi</taxon>
        <taxon>Actinopterygii</taxon>
        <taxon>Neopterygii</taxon>
        <taxon>Teleostei</taxon>
        <taxon>Neoteleostei</taxon>
        <taxon>Acanthomorphata</taxon>
        <taxon>Ovalentaria</taxon>
        <taxon>Atherinomorphae</taxon>
        <taxon>Cyprinodontiformes</taxon>
        <taxon>Goodeidae</taxon>
        <taxon>Goodea</taxon>
    </lineage>
</organism>
<protein>
    <submittedName>
        <fullName evidence="1">Uncharacterized protein</fullName>
    </submittedName>
</protein>
<dbReference type="Proteomes" id="UP001476798">
    <property type="component" value="Unassembled WGS sequence"/>
</dbReference>
<name>A0ABV0P337_9TELE</name>
<accession>A0ABV0P337</accession>
<keyword evidence="2" id="KW-1185">Reference proteome</keyword>
<dbReference type="EMBL" id="JAHRIO010060601">
    <property type="protein sequence ID" value="MEQ2178116.1"/>
    <property type="molecule type" value="Genomic_DNA"/>
</dbReference>